<dbReference type="AlphaFoldDB" id="A0A4V2USQ7"/>
<gene>
    <name evidence="1" type="ORF">EDD59_102293</name>
</gene>
<dbReference type="EMBL" id="SLZZ01000002">
    <property type="protein sequence ID" value="TCS82422.1"/>
    <property type="molecule type" value="Genomic_DNA"/>
</dbReference>
<accession>A0A4V2USQ7</accession>
<comment type="caution">
    <text evidence="1">The sequence shown here is derived from an EMBL/GenBank/DDBJ whole genome shotgun (WGS) entry which is preliminary data.</text>
</comment>
<sequence>MIKSILGSMDVVTYYRGSIWYRSLEYTRLTIKSYYHQVRLTTK</sequence>
<name>A0A4V2USQ7_9FIRM</name>
<keyword evidence="2" id="KW-1185">Reference proteome</keyword>
<dbReference type="RefSeq" id="WP_279233319.1">
    <property type="nucleotide sequence ID" value="NZ_DAISCH010000062.1"/>
</dbReference>
<reference evidence="1 2" key="1">
    <citation type="submission" date="2019-03" db="EMBL/GenBank/DDBJ databases">
        <title>Genomic Encyclopedia of Type Strains, Phase IV (KMG-IV): sequencing the most valuable type-strain genomes for metagenomic binning, comparative biology and taxonomic classification.</title>
        <authorList>
            <person name="Goeker M."/>
        </authorList>
    </citation>
    <scope>NUCLEOTIDE SEQUENCE [LARGE SCALE GENOMIC DNA]</scope>
    <source>
        <strain evidence="1 2">DSM 29489</strain>
    </source>
</reference>
<proteinExistence type="predicted"/>
<evidence type="ECO:0000313" key="2">
    <source>
        <dbReference type="Proteomes" id="UP000295726"/>
    </source>
</evidence>
<protein>
    <submittedName>
        <fullName evidence="1">Uncharacterized protein</fullName>
    </submittedName>
</protein>
<evidence type="ECO:0000313" key="1">
    <source>
        <dbReference type="EMBL" id="TCS82422.1"/>
    </source>
</evidence>
<dbReference type="Proteomes" id="UP000295726">
    <property type="component" value="Unassembled WGS sequence"/>
</dbReference>
<organism evidence="1 2">
    <name type="scientific">Muricomes intestini</name>
    <dbReference type="NCBI Taxonomy" id="1796634"/>
    <lineage>
        <taxon>Bacteria</taxon>
        <taxon>Bacillati</taxon>
        <taxon>Bacillota</taxon>
        <taxon>Clostridia</taxon>
        <taxon>Lachnospirales</taxon>
        <taxon>Lachnospiraceae</taxon>
        <taxon>Muricomes</taxon>
    </lineage>
</organism>